<protein>
    <recommendedName>
        <fullName evidence="1">MobA/VirD2-like nuclease domain-containing protein</fullName>
    </recommendedName>
</protein>
<evidence type="ECO:0000259" key="1">
    <source>
        <dbReference type="Pfam" id="PF03432"/>
    </source>
</evidence>
<reference evidence="2 3" key="1">
    <citation type="submission" date="2018-06" db="EMBL/GenBank/DDBJ databases">
        <authorList>
            <consortium name="Pathogen Informatics"/>
            <person name="Doyle S."/>
        </authorList>
    </citation>
    <scope>NUCLEOTIDE SEQUENCE [LARGE SCALE GENOMIC DNA]</scope>
    <source>
        <strain evidence="2 3">NCTC8105</strain>
    </source>
</reference>
<name>A0A377TDC0_HAFAL</name>
<evidence type="ECO:0000313" key="2">
    <source>
        <dbReference type="EMBL" id="STS20978.1"/>
    </source>
</evidence>
<dbReference type="Pfam" id="PF03432">
    <property type="entry name" value="Relaxase"/>
    <property type="match status" value="1"/>
</dbReference>
<gene>
    <name evidence="2" type="ORF">NCTC8105_05127</name>
</gene>
<proteinExistence type="predicted"/>
<accession>A0A377TDC0</accession>
<dbReference type="EMBL" id="UGHP01000002">
    <property type="protein sequence ID" value="STS20978.1"/>
    <property type="molecule type" value="Genomic_DNA"/>
</dbReference>
<dbReference type="AlphaFoldDB" id="A0A377TDC0"/>
<dbReference type="Proteomes" id="UP000254821">
    <property type="component" value="Unassembled WGS sequence"/>
</dbReference>
<evidence type="ECO:0000313" key="3">
    <source>
        <dbReference type="Proteomes" id="UP000254821"/>
    </source>
</evidence>
<dbReference type="InterPro" id="IPR005094">
    <property type="entry name" value="Endonuclease_MobA/VirD2"/>
</dbReference>
<sequence>MIGRIPPKRRDGKSSFLKLVSYVVIRDEDKPDMPLEPEHPDWRRPKSTDELFNRLVDYVSRSGDEGAMHTLNIDDDGRQRVLFDGVLCETNNFSLATAAVEMNAVASQNTRCKDPVFHYILSWPTSDNPNQDEVFDSVRHTLKILWNG</sequence>
<feature type="domain" description="MobA/VirD2-like nuclease" evidence="1">
    <location>
        <begin position="91"/>
        <end position="144"/>
    </location>
</feature>
<organism evidence="2 3">
    <name type="scientific">Hafnia alvei</name>
    <dbReference type="NCBI Taxonomy" id="569"/>
    <lineage>
        <taxon>Bacteria</taxon>
        <taxon>Pseudomonadati</taxon>
        <taxon>Pseudomonadota</taxon>
        <taxon>Gammaproteobacteria</taxon>
        <taxon>Enterobacterales</taxon>
        <taxon>Hafniaceae</taxon>
        <taxon>Hafnia</taxon>
    </lineage>
</organism>